<keyword evidence="2" id="KW-0812">Transmembrane</keyword>
<evidence type="ECO:0000256" key="2">
    <source>
        <dbReference type="SAM" id="Phobius"/>
    </source>
</evidence>
<proteinExistence type="predicted"/>
<feature type="compositionally biased region" description="Low complexity" evidence="1">
    <location>
        <begin position="155"/>
        <end position="169"/>
    </location>
</feature>
<gene>
    <name evidence="3" type="ORF">TL16_g12329</name>
</gene>
<sequence>MIPLHTAPGTRSNLFSSDKSLKQTLTSLPSTLLKSLKPFFLSVPSKLSSNPILFLCIFFLLTGTWWNRRYSWSHSFNCSASTENNYENKCTLSTSTYWNRNTADLWSDYDGIIKCSPVRVDPKDDRFYKNVDGLTRKERRRLKHSYLLTKEDPSDPSSSPNSSPNSGPSVGTSKSGFVMGKGGVGRKKAMMKCNAINRYFDGLNDKSALESLGGVNLEIKESKGVTAFGVLCYVGGGMCAIWGIIVWSLKEEVEERKKR</sequence>
<feature type="region of interest" description="Disordered" evidence="1">
    <location>
        <begin position="145"/>
        <end position="178"/>
    </location>
</feature>
<organism evidence="3 4">
    <name type="scientific">Triparma laevis f. inornata</name>
    <dbReference type="NCBI Taxonomy" id="1714386"/>
    <lineage>
        <taxon>Eukaryota</taxon>
        <taxon>Sar</taxon>
        <taxon>Stramenopiles</taxon>
        <taxon>Ochrophyta</taxon>
        <taxon>Bolidophyceae</taxon>
        <taxon>Parmales</taxon>
        <taxon>Triparmaceae</taxon>
        <taxon>Triparma</taxon>
    </lineage>
</organism>
<accession>A0A9W7EWG5</accession>
<protein>
    <submittedName>
        <fullName evidence="3">Uncharacterized protein</fullName>
    </submittedName>
</protein>
<dbReference type="Proteomes" id="UP001162640">
    <property type="component" value="Unassembled WGS sequence"/>
</dbReference>
<keyword evidence="2" id="KW-1133">Transmembrane helix</keyword>
<evidence type="ECO:0000313" key="4">
    <source>
        <dbReference type="Proteomes" id="UP001162640"/>
    </source>
</evidence>
<dbReference type="AlphaFoldDB" id="A0A9W7EWG5"/>
<evidence type="ECO:0000313" key="3">
    <source>
        <dbReference type="EMBL" id="GMH92383.1"/>
    </source>
</evidence>
<reference evidence="4" key="1">
    <citation type="journal article" date="2023" name="Commun. Biol.">
        <title>Genome analysis of Parmales, the sister group of diatoms, reveals the evolutionary specialization of diatoms from phago-mixotrophs to photoautotrophs.</title>
        <authorList>
            <person name="Ban H."/>
            <person name="Sato S."/>
            <person name="Yoshikawa S."/>
            <person name="Yamada K."/>
            <person name="Nakamura Y."/>
            <person name="Ichinomiya M."/>
            <person name="Sato N."/>
            <person name="Blanc-Mathieu R."/>
            <person name="Endo H."/>
            <person name="Kuwata A."/>
            <person name="Ogata H."/>
        </authorList>
    </citation>
    <scope>NUCLEOTIDE SEQUENCE [LARGE SCALE GENOMIC DNA]</scope>
</reference>
<comment type="caution">
    <text evidence="3">The sequence shown here is derived from an EMBL/GenBank/DDBJ whole genome shotgun (WGS) entry which is preliminary data.</text>
</comment>
<dbReference type="EMBL" id="BLQM01000494">
    <property type="protein sequence ID" value="GMH92383.1"/>
    <property type="molecule type" value="Genomic_DNA"/>
</dbReference>
<name>A0A9W7EWG5_9STRA</name>
<evidence type="ECO:0000256" key="1">
    <source>
        <dbReference type="SAM" id="MobiDB-lite"/>
    </source>
</evidence>
<keyword evidence="2" id="KW-0472">Membrane</keyword>
<feature type="transmembrane region" description="Helical" evidence="2">
    <location>
        <begin position="225"/>
        <end position="249"/>
    </location>
</feature>